<dbReference type="Pfam" id="PF00171">
    <property type="entry name" value="Aldedh"/>
    <property type="match status" value="1"/>
</dbReference>
<dbReference type="InterPro" id="IPR050740">
    <property type="entry name" value="Aldehyde_DH_Superfamily"/>
</dbReference>
<dbReference type="KEGG" id="chq:AQ619_14540"/>
<dbReference type="GO" id="GO:0009450">
    <property type="term" value="P:gamma-aminobutyric acid catabolic process"/>
    <property type="evidence" value="ECO:0007669"/>
    <property type="project" value="InterPro"/>
</dbReference>
<dbReference type="PROSITE" id="PS00070">
    <property type="entry name" value="ALDEHYDE_DEHYDR_CYS"/>
    <property type="match status" value="1"/>
</dbReference>
<dbReference type="STRING" id="69395.AQ619_14540"/>
<accession>A0A0N7JHV7</accession>
<dbReference type="NCBIfam" id="TIGR01780">
    <property type="entry name" value="SSADH"/>
    <property type="match status" value="1"/>
</dbReference>
<keyword evidence="2 5" id="KW-0560">Oxidoreductase</keyword>
<dbReference type="EMBL" id="CP013002">
    <property type="protein sequence ID" value="ALL14466.1"/>
    <property type="molecule type" value="Genomic_DNA"/>
</dbReference>
<dbReference type="FunFam" id="3.40.605.10:FF:000005">
    <property type="entry name" value="Succinate-semialdehyde dehydrogenase I"/>
    <property type="match status" value="1"/>
</dbReference>
<dbReference type="OrthoDB" id="9802947at2"/>
<dbReference type="SUPFAM" id="SSF53720">
    <property type="entry name" value="ALDH-like"/>
    <property type="match status" value="1"/>
</dbReference>
<dbReference type="Gene3D" id="3.40.309.10">
    <property type="entry name" value="Aldehyde Dehydrogenase, Chain A, domain 2"/>
    <property type="match status" value="1"/>
</dbReference>
<evidence type="ECO:0000256" key="1">
    <source>
        <dbReference type="ARBA" id="ARBA00009986"/>
    </source>
</evidence>
<proteinExistence type="inferred from homology"/>
<evidence type="ECO:0000256" key="5">
    <source>
        <dbReference type="RuleBase" id="RU003345"/>
    </source>
</evidence>
<evidence type="ECO:0000256" key="4">
    <source>
        <dbReference type="PROSITE-ProRule" id="PRU10007"/>
    </source>
</evidence>
<dbReference type="EC" id="1.2.1.16" evidence="7"/>
<feature type="domain" description="Aldehyde dehydrogenase" evidence="6">
    <location>
        <begin position="14"/>
        <end position="471"/>
    </location>
</feature>
<dbReference type="InterPro" id="IPR029510">
    <property type="entry name" value="Ald_DH_CS_GLU"/>
</dbReference>
<evidence type="ECO:0000256" key="2">
    <source>
        <dbReference type="ARBA" id="ARBA00023002"/>
    </source>
</evidence>
<evidence type="ECO:0000256" key="3">
    <source>
        <dbReference type="ARBA" id="ARBA00023097"/>
    </source>
</evidence>
<dbReference type="GO" id="GO:0005829">
    <property type="term" value="C:cytosol"/>
    <property type="evidence" value="ECO:0007669"/>
    <property type="project" value="TreeGrafter"/>
</dbReference>
<dbReference type="CDD" id="cd07103">
    <property type="entry name" value="ALDH_F5_SSADH_GabD"/>
    <property type="match status" value="1"/>
</dbReference>
<gene>
    <name evidence="7" type="primary">gabD</name>
    <name evidence="7" type="ORF">AQ619_14540</name>
</gene>
<dbReference type="InterPro" id="IPR015590">
    <property type="entry name" value="Aldehyde_DH_dom"/>
</dbReference>
<organism evidence="7 8">
    <name type="scientific">Caulobacter henricii</name>
    <dbReference type="NCBI Taxonomy" id="69395"/>
    <lineage>
        <taxon>Bacteria</taxon>
        <taxon>Pseudomonadati</taxon>
        <taxon>Pseudomonadota</taxon>
        <taxon>Alphaproteobacteria</taxon>
        <taxon>Caulobacterales</taxon>
        <taxon>Caulobacteraceae</taxon>
        <taxon>Caulobacter</taxon>
    </lineage>
</organism>
<name>A0A0N7JHV7_9CAUL</name>
<evidence type="ECO:0000259" key="6">
    <source>
        <dbReference type="Pfam" id="PF00171"/>
    </source>
</evidence>
<dbReference type="InterPro" id="IPR010102">
    <property type="entry name" value="Succ_semiAld_DH"/>
</dbReference>
<feature type="active site" evidence="4">
    <location>
        <position position="249"/>
    </location>
</feature>
<protein>
    <submittedName>
        <fullName evidence="7">Succinate-semialdehyde dehydrogenase</fullName>
        <ecNumber evidence="7">1.2.1.16</ecNumber>
    </submittedName>
</protein>
<dbReference type="FunFam" id="3.40.605.10:FF:000026">
    <property type="entry name" value="Aldehyde dehydrogenase, putative"/>
    <property type="match status" value="1"/>
</dbReference>
<keyword evidence="8" id="KW-1185">Reference proteome</keyword>
<dbReference type="InterPro" id="IPR016161">
    <property type="entry name" value="Ald_DH/histidinol_DH"/>
</dbReference>
<evidence type="ECO:0000313" key="8">
    <source>
        <dbReference type="Proteomes" id="UP000056905"/>
    </source>
</evidence>
<dbReference type="PANTHER" id="PTHR43353:SF5">
    <property type="entry name" value="SUCCINATE-SEMIALDEHYDE DEHYDROGENASE, MITOCHONDRIAL"/>
    <property type="match status" value="1"/>
</dbReference>
<evidence type="ECO:0000313" key="7">
    <source>
        <dbReference type="EMBL" id="ALL14466.1"/>
    </source>
</evidence>
<dbReference type="InterPro" id="IPR016163">
    <property type="entry name" value="Ald_DH_C"/>
</dbReference>
<sequence>MRLVETAALIDGHWIAGASTFAVTNPADGTLIAEVADLGAAETDLAIAAAHRAFPAWAARTAKDRGAILRRWSDLILAQADDLARLMTAEQGKPLAEARGEVVYGASFIDWFAEEAKRSYGHTIPSPMPGKRLASIKQPVGVCAAIAPWNFPIAMITRKVGPALAAGCTVVVKPAAETPLSALAMARLAEAAGLPAGVLNIVTGLDASGIGKVLCADSRVRKLSFTGSTPVGKTLYGQCAGTVKKLSLELGGNAPFIVFDDADLEAAVEGAIASKYRNTGQTCVCANRLIVQSGIHDAFVARLTARVAAMTVGPGTGEGVTIGPLINDKALVKVESLVREAVAQGARVETGGARHDLAGLFYQPTVLSGATADMRLFQEEIFGPVAPIVKFETEAEAIALANATPFGLAAYFYSRDVGRCWRVAEAIEAGMVGINEGLISTEVAPFGGVKESGLGREGASEGLEEYLETKYLCFGGVG</sequence>
<dbReference type="AlphaFoldDB" id="A0A0N7JHV7"/>
<dbReference type="RefSeq" id="WP_062149148.1">
    <property type="nucleotide sequence ID" value="NZ_CP013002.1"/>
</dbReference>
<dbReference type="FunFam" id="3.40.309.10:FF:000004">
    <property type="entry name" value="Succinate-semialdehyde dehydrogenase I"/>
    <property type="match status" value="1"/>
</dbReference>
<comment type="similarity">
    <text evidence="1 5">Belongs to the aldehyde dehydrogenase family.</text>
</comment>
<dbReference type="GO" id="GO:0004777">
    <property type="term" value="F:succinate-semialdehyde dehydrogenase (NAD+) activity"/>
    <property type="evidence" value="ECO:0007669"/>
    <property type="project" value="TreeGrafter"/>
</dbReference>
<dbReference type="PROSITE" id="PS00687">
    <property type="entry name" value="ALDEHYDE_DEHYDR_GLU"/>
    <property type="match status" value="1"/>
</dbReference>
<dbReference type="Gene3D" id="3.40.605.10">
    <property type="entry name" value="Aldehyde Dehydrogenase, Chain A, domain 1"/>
    <property type="match status" value="1"/>
</dbReference>
<reference evidence="7 8" key="1">
    <citation type="submission" date="2015-10" db="EMBL/GenBank/DDBJ databases">
        <title>Conservation of the essential genome among Caulobacter and Brevundimonas species.</title>
        <authorList>
            <person name="Scott D."/>
            <person name="Ely B."/>
        </authorList>
    </citation>
    <scope>NUCLEOTIDE SEQUENCE [LARGE SCALE GENOMIC DNA]</scope>
    <source>
        <strain evidence="7 8">CB4</strain>
    </source>
</reference>
<dbReference type="Proteomes" id="UP000056905">
    <property type="component" value="Chromosome"/>
</dbReference>
<dbReference type="InterPro" id="IPR016160">
    <property type="entry name" value="Ald_DH_CS_CYS"/>
</dbReference>
<dbReference type="PANTHER" id="PTHR43353">
    <property type="entry name" value="SUCCINATE-SEMIALDEHYDE DEHYDROGENASE, MITOCHONDRIAL"/>
    <property type="match status" value="1"/>
</dbReference>
<dbReference type="InterPro" id="IPR016162">
    <property type="entry name" value="Ald_DH_N"/>
</dbReference>
<keyword evidence="3" id="KW-0558">Oxidation</keyword>